<feature type="transmembrane region" description="Helical" evidence="2">
    <location>
        <begin position="285"/>
        <end position="303"/>
    </location>
</feature>
<evidence type="ECO:0000313" key="5">
    <source>
        <dbReference type="Proteomes" id="UP001239083"/>
    </source>
</evidence>
<dbReference type="RefSeq" id="WP_307043533.1">
    <property type="nucleotide sequence ID" value="NZ_JAUSYY010000001.1"/>
</dbReference>
<dbReference type="InterPro" id="IPR025646">
    <property type="entry name" value="DUF4350"/>
</dbReference>
<evidence type="ECO:0000256" key="2">
    <source>
        <dbReference type="SAM" id="Phobius"/>
    </source>
</evidence>
<feature type="compositionally biased region" description="Basic and acidic residues" evidence="1">
    <location>
        <begin position="422"/>
        <end position="445"/>
    </location>
</feature>
<comment type="caution">
    <text evidence="4">The sequence shown here is derived from an EMBL/GenBank/DDBJ whole genome shotgun (WGS) entry which is preliminary data.</text>
</comment>
<protein>
    <recommendedName>
        <fullName evidence="3">DUF4350 domain-containing protein</fullName>
    </recommendedName>
</protein>
<name>A0ABU0RBK9_9MICO</name>
<evidence type="ECO:0000259" key="3">
    <source>
        <dbReference type="Pfam" id="PF14258"/>
    </source>
</evidence>
<keyword evidence="2" id="KW-0812">Transmembrane</keyword>
<dbReference type="Pfam" id="PF14258">
    <property type="entry name" value="DUF4350"/>
    <property type="match status" value="1"/>
</dbReference>
<gene>
    <name evidence="4" type="ORF">QFZ26_003003</name>
</gene>
<feature type="domain" description="DUF4350" evidence="3">
    <location>
        <begin position="78"/>
        <end position="253"/>
    </location>
</feature>
<accession>A0ABU0RBK9</accession>
<dbReference type="EMBL" id="JAUSYY010000001">
    <property type="protein sequence ID" value="MDQ0895448.1"/>
    <property type="molecule type" value="Genomic_DNA"/>
</dbReference>
<reference evidence="4 5" key="1">
    <citation type="submission" date="2023-07" db="EMBL/GenBank/DDBJ databases">
        <title>Comparative genomics of wheat-associated soil bacteria to identify genetic determinants of phenazine resistance.</title>
        <authorList>
            <person name="Mouncey N."/>
        </authorList>
    </citation>
    <scope>NUCLEOTIDE SEQUENCE [LARGE SCALE GENOMIC DNA]</scope>
    <source>
        <strain evidence="4 5">V3I3</strain>
    </source>
</reference>
<proteinExistence type="predicted"/>
<feature type="transmembrane region" description="Helical" evidence="2">
    <location>
        <begin position="46"/>
        <end position="64"/>
    </location>
</feature>
<feature type="region of interest" description="Disordered" evidence="1">
    <location>
        <begin position="416"/>
        <end position="445"/>
    </location>
</feature>
<sequence>MRAAAEASVTADVEGSSVDDGAAASSTSATPTVTPTFRAFLRGRRAWIVIAAVLVLGALVVLVIQGGVRPPGPALGADNPGPVGSKALVEVLRDHGVTVTDARSFEVAIDLAGQGATVVLFDEQGLLDDDRLTELAGAADRLVVIAPGFGALEAIAPGVRHAGAASGPLDEVACELGAAERAGELSEGQDLLTIDDPAAEAGWQGCFADGDFGYAVAAGEGESGGELVLVAATTVFENGRIAEAGNAALAIGLAGAADDLVWYLPGPGDSDVATAPTMGELTPGWVSPVIVLLIVVVVVAGIWRGRRFGPLVVEQLPVHVPAGETSAGRARLYARSAARVHALDQLRVGALGRIAAMLRLPRSTAVDQVTDAAAQATGRDPSGVRRLLVDDVPSTDRELVDLAGELARLEGEVRRVLGAPASDHHRDDDDPDHRDHRDDPAGRRP</sequence>
<keyword evidence="5" id="KW-1185">Reference proteome</keyword>
<organism evidence="4 5">
    <name type="scientific">Agromyces ramosus</name>
    <dbReference type="NCBI Taxonomy" id="33879"/>
    <lineage>
        <taxon>Bacteria</taxon>
        <taxon>Bacillati</taxon>
        <taxon>Actinomycetota</taxon>
        <taxon>Actinomycetes</taxon>
        <taxon>Micrococcales</taxon>
        <taxon>Microbacteriaceae</taxon>
        <taxon>Agromyces</taxon>
    </lineage>
</organism>
<dbReference type="Proteomes" id="UP001239083">
    <property type="component" value="Unassembled WGS sequence"/>
</dbReference>
<keyword evidence="2" id="KW-1133">Transmembrane helix</keyword>
<keyword evidence="2" id="KW-0472">Membrane</keyword>
<evidence type="ECO:0000256" key="1">
    <source>
        <dbReference type="SAM" id="MobiDB-lite"/>
    </source>
</evidence>
<evidence type="ECO:0000313" key="4">
    <source>
        <dbReference type="EMBL" id="MDQ0895448.1"/>
    </source>
</evidence>